<comment type="caution">
    <text evidence="1">The sequence shown here is derived from an EMBL/GenBank/DDBJ whole genome shotgun (WGS) entry which is preliminary data.</text>
</comment>
<dbReference type="EMBL" id="JABBWG010000049">
    <property type="protein sequence ID" value="KAG1805955.1"/>
    <property type="molecule type" value="Genomic_DNA"/>
</dbReference>
<proteinExistence type="predicted"/>
<reference evidence="1" key="1">
    <citation type="journal article" date="2020" name="New Phytol.">
        <title>Comparative genomics reveals dynamic genome evolution in host specialist ectomycorrhizal fungi.</title>
        <authorList>
            <person name="Lofgren L.A."/>
            <person name="Nguyen N.H."/>
            <person name="Vilgalys R."/>
            <person name="Ruytinx J."/>
            <person name="Liao H.L."/>
            <person name="Branco S."/>
            <person name="Kuo A."/>
            <person name="LaButti K."/>
            <person name="Lipzen A."/>
            <person name="Andreopoulos W."/>
            <person name="Pangilinan J."/>
            <person name="Riley R."/>
            <person name="Hundley H."/>
            <person name="Na H."/>
            <person name="Barry K."/>
            <person name="Grigoriev I.V."/>
            <person name="Stajich J.E."/>
            <person name="Kennedy P.G."/>
        </authorList>
    </citation>
    <scope>NUCLEOTIDE SEQUENCE</scope>
    <source>
        <strain evidence="1">MN1</strain>
    </source>
</reference>
<dbReference type="OrthoDB" id="3223825at2759"/>
<evidence type="ECO:0000313" key="1">
    <source>
        <dbReference type="EMBL" id="KAG1805955.1"/>
    </source>
</evidence>
<accession>A0A9P7DXJ1</accession>
<name>A0A9P7DXJ1_9AGAM</name>
<gene>
    <name evidence="1" type="ORF">BJ212DRAFT_1283120</name>
</gene>
<dbReference type="Proteomes" id="UP000807769">
    <property type="component" value="Unassembled WGS sequence"/>
</dbReference>
<evidence type="ECO:0000313" key="2">
    <source>
        <dbReference type="Proteomes" id="UP000807769"/>
    </source>
</evidence>
<dbReference type="AlphaFoldDB" id="A0A9P7DXJ1"/>
<protein>
    <submittedName>
        <fullName evidence="1">Uncharacterized protein</fullName>
    </submittedName>
</protein>
<dbReference type="RefSeq" id="XP_041187531.1">
    <property type="nucleotide sequence ID" value="XM_041331730.1"/>
</dbReference>
<organism evidence="1 2">
    <name type="scientific">Suillus subaureus</name>
    <dbReference type="NCBI Taxonomy" id="48587"/>
    <lineage>
        <taxon>Eukaryota</taxon>
        <taxon>Fungi</taxon>
        <taxon>Dikarya</taxon>
        <taxon>Basidiomycota</taxon>
        <taxon>Agaricomycotina</taxon>
        <taxon>Agaricomycetes</taxon>
        <taxon>Agaricomycetidae</taxon>
        <taxon>Boletales</taxon>
        <taxon>Suillineae</taxon>
        <taxon>Suillaceae</taxon>
        <taxon>Suillus</taxon>
    </lineage>
</organism>
<dbReference type="GeneID" id="64625747"/>
<sequence>MLHCQTPLPWLSDAEKASRKIKKDQRTAIIKHLHNAVASLSLTHNVTPKYINDMISSQTKYHTAHKVTLANALIHAKAKEVNNGKPNYFAFSCSYIYILLQQDSSRYILPELHKMVAEDADMQDLTRDEKAAYVAILSEHCDKKVSSVQANNIATAQDVLTTTERVVKELNNLHVRTGTYGTLFVVQGHINDTIQSTMHGTDNSEDFWEDVYESLMADVL</sequence>
<keyword evidence="2" id="KW-1185">Reference proteome</keyword>